<dbReference type="SUPFAM" id="SSF50331">
    <property type="entry name" value="MOP-like"/>
    <property type="match status" value="1"/>
</dbReference>
<dbReference type="EMBL" id="CP000942">
    <property type="protein sequence ID" value="ACA32792.1"/>
    <property type="molecule type" value="Genomic_DNA"/>
</dbReference>
<dbReference type="SUPFAM" id="SSF52540">
    <property type="entry name" value="P-loop containing nucleoside triphosphate hydrolases"/>
    <property type="match status" value="1"/>
</dbReference>
<evidence type="ECO:0000313" key="7">
    <source>
        <dbReference type="Proteomes" id="UP000002162"/>
    </source>
</evidence>
<evidence type="ECO:0000256" key="4">
    <source>
        <dbReference type="SAM" id="Coils"/>
    </source>
</evidence>
<name>A0A2C9DY45_UREP2</name>
<organism evidence="6 7">
    <name type="scientific">Ureaplasma parvum serovar 3 (strain ATCC 27815 / 27 / NCTC 11736)</name>
    <dbReference type="NCBI Taxonomy" id="505682"/>
    <lineage>
        <taxon>Bacteria</taxon>
        <taxon>Bacillati</taxon>
        <taxon>Mycoplasmatota</taxon>
        <taxon>Mycoplasmoidales</taxon>
        <taxon>Mycoplasmoidaceae</taxon>
        <taxon>Ureaplasma</taxon>
    </lineage>
</organism>
<proteinExistence type="predicted"/>
<dbReference type="InterPro" id="IPR050093">
    <property type="entry name" value="ABC_SmlMolc_Importer"/>
</dbReference>
<dbReference type="InterPro" id="IPR003593">
    <property type="entry name" value="AAA+_ATPase"/>
</dbReference>
<feature type="coiled-coil region" evidence="4">
    <location>
        <begin position="129"/>
        <end position="156"/>
    </location>
</feature>
<feature type="domain" description="ABC transporter" evidence="5">
    <location>
        <begin position="6"/>
        <end position="401"/>
    </location>
</feature>
<dbReference type="GO" id="GO:0043190">
    <property type="term" value="C:ATP-binding cassette (ABC) transporter complex"/>
    <property type="evidence" value="ECO:0007669"/>
    <property type="project" value="InterPro"/>
</dbReference>
<dbReference type="SMR" id="A0A2C9DY45"/>
<dbReference type="Proteomes" id="UP000002162">
    <property type="component" value="Chromosome"/>
</dbReference>
<dbReference type="KEGG" id="upa:UPA3_0110"/>
<keyword evidence="3 6" id="KW-0067">ATP-binding</keyword>
<dbReference type="InterPro" id="IPR017871">
    <property type="entry name" value="ABC_transporter-like_CS"/>
</dbReference>
<dbReference type="PROSITE" id="PS50893">
    <property type="entry name" value="ABC_TRANSPORTER_2"/>
    <property type="match status" value="1"/>
</dbReference>
<dbReference type="RefSeq" id="WP_006688552.1">
    <property type="nucleotide sequence ID" value="NC_010503.1"/>
</dbReference>
<dbReference type="Gene3D" id="2.40.50.100">
    <property type="match status" value="1"/>
</dbReference>
<reference evidence="6 7" key="1">
    <citation type="submission" date="2008-02" db="EMBL/GenBank/DDBJ databases">
        <title>Genome sequence of Ureaplasma parvum serovar 3.</title>
        <authorList>
            <person name="Methe B.A."/>
            <person name="Glass J."/>
            <person name="Waites K."/>
            <person name="Shrivastava S."/>
        </authorList>
    </citation>
    <scope>NUCLEOTIDE SEQUENCE [LARGE SCALE GENOMIC DNA]</scope>
    <source>
        <strain evidence="7">ATCC 27815 / 27 / NCTC 11736</strain>
    </source>
</reference>
<dbReference type="SMART" id="SM00382">
    <property type="entry name" value="AAA"/>
    <property type="match status" value="1"/>
</dbReference>
<dbReference type="InterPro" id="IPR013611">
    <property type="entry name" value="Transp-assoc_OB_typ2"/>
</dbReference>
<dbReference type="GeneID" id="29672145"/>
<dbReference type="PROSITE" id="PS00211">
    <property type="entry name" value="ABC_TRANSPORTER_1"/>
    <property type="match status" value="1"/>
</dbReference>
<dbReference type="GO" id="GO:0016887">
    <property type="term" value="F:ATP hydrolysis activity"/>
    <property type="evidence" value="ECO:0007669"/>
    <property type="project" value="InterPro"/>
</dbReference>
<dbReference type="Pfam" id="PF08402">
    <property type="entry name" value="TOBE_2"/>
    <property type="match status" value="1"/>
</dbReference>
<dbReference type="Gene3D" id="3.40.50.300">
    <property type="entry name" value="P-loop containing nucleotide triphosphate hydrolases"/>
    <property type="match status" value="2"/>
</dbReference>
<dbReference type="InterPro" id="IPR027417">
    <property type="entry name" value="P-loop_NTPase"/>
</dbReference>
<dbReference type="HOGENOM" id="CLU_000604_1_1_14"/>
<dbReference type="PANTHER" id="PTHR42781">
    <property type="entry name" value="SPERMIDINE/PUTRESCINE IMPORT ATP-BINDING PROTEIN POTA"/>
    <property type="match status" value="1"/>
</dbReference>
<dbReference type="AlphaFoldDB" id="A0A2C9DY45"/>
<dbReference type="GO" id="GO:0005524">
    <property type="term" value="F:ATP binding"/>
    <property type="evidence" value="ECO:0007669"/>
    <property type="project" value="UniProtKB-KW"/>
</dbReference>
<evidence type="ECO:0000256" key="2">
    <source>
        <dbReference type="ARBA" id="ARBA00022741"/>
    </source>
</evidence>
<dbReference type="InterPro" id="IPR003439">
    <property type="entry name" value="ABC_transporter-like_ATP-bd"/>
</dbReference>
<evidence type="ECO:0000256" key="1">
    <source>
        <dbReference type="ARBA" id="ARBA00022448"/>
    </source>
</evidence>
<sequence>MEKTLLHLRDITKIYDDGFAAVNKFDLKIKKGEFVTLLGPSGCGKTTMLKIIAGFEQPTNGKILYNGIDIKDMPIRLRPTSTVFQDYALFPNMTVKQNIKYGLKLMRKPKDNVDQSIYLQADKVYNSASKKANEKIKELKKQRRGLLAEIKKMDLKYQKNKNIFEIKEMRKNQYLGTLDELYQKQGINKNGKPGFLNYFKSWFSHEKLNLNDPIDREIFNLKKAYKEKSGLDKRYDKITYKYNDLDYWESYWATYPQLKKEQFENKNITRLLTKEEVEKEANRVINLVGLSARKDSYPSDLSGGMQQRVALARSLVIQPEIILLDEPLSALDAKVRKQLQDELKKLHKNLGITFILVTHDQEEALSLSDKVVVMSNGQIEQVGKPSDIYDSPNSLWVANFIGKTNIFEGHYIAKGEVEFDGITSKTDVINGFSENEACYIMIRPEDFDVVKKDEGSINARVESVLYKGLMWDIKCKYNDMIISVEGVNKVNEGDEIGLDWDDIDVHVIKKDYLNNEQAI</sequence>
<dbReference type="GO" id="GO:0022857">
    <property type="term" value="F:transmembrane transporter activity"/>
    <property type="evidence" value="ECO:0007669"/>
    <property type="project" value="InterPro"/>
</dbReference>
<dbReference type="InterPro" id="IPR008995">
    <property type="entry name" value="Mo/tungstate-bd_C_term_dom"/>
</dbReference>
<evidence type="ECO:0000256" key="3">
    <source>
        <dbReference type="ARBA" id="ARBA00022840"/>
    </source>
</evidence>
<dbReference type="Pfam" id="PF00005">
    <property type="entry name" value="ABC_tran"/>
    <property type="match status" value="2"/>
</dbReference>
<accession>A0A2C9DY45</accession>
<keyword evidence="2" id="KW-0547">Nucleotide-binding</keyword>
<keyword evidence="4" id="KW-0175">Coiled coil</keyword>
<dbReference type="PANTHER" id="PTHR42781:SF4">
    <property type="entry name" value="SPERMIDINE_PUTRESCINE IMPORT ATP-BINDING PROTEIN POTA"/>
    <property type="match status" value="1"/>
</dbReference>
<protein>
    <submittedName>
        <fullName evidence="6">Spermidine/putrescine transport ATP-binding protein</fullName>
    </submittedName>
</protein>
<keyword evidence="1" id="KW-0813">Transport</keyword>
<evidence type="ECO:0000259" key="5">
    <source>
        <dbReference type="PROSITE" id="PS50893"/>
    </source>
</evidence>
<gene>
    <name evidence="6" type="ordered locus">UPA3_0110</name>
</gene>
<evidence type="ECO:0000313" key="6">
    <source>
        <dbReference type="EMBL" id="ACA32792.1"/>
    </source>
</evidence>